<organism evidence="14 16">
    <name type="scientific">Acanthaster planci</name>
    <name type="common">Crown-of-thorns starfish</name>
    <dbReference type="NCBI Taxonomy" id="133434"/>
    <lineage>
        <taxon>Eukaryota</taxon>
        <taxon>Metazoa</taxon>
        <taxon>Echinodermata</taxon>
        <taxon>Eleutherozoa</taxon>
        <taxon>Asterozoa</taxon>
        <taxon>Asteroidea</taxon>
        <taxon>Valvatacea</taxon>
        <taxon>Valvatida</taxon>
        <taxon>Acanthasteridae</taxon>
        <taxon>Acanthaster</taxon>
    </lineage>
</organism>
<feature type="repeat" description="ANK" evidence="10">
    <location>
        <begin position="813"/>
        <end position="845"/>
    </location>
</feature>
<feature type="compositionally biased region" description="Basic and acidic residues" evidence="11">
    <location>
        <begin position="1637"/>
        <end position="1648"/>
    </location>
</feature>
<dbReference type="Gene3D" id="1.25.40.20">
    <property type="entry name" value="Ankyrin repeat-containing domain"/>
    <property type="match status" value="8"/>
</dbReference>
<dbReference type="PANTHER" id="PTHR24198:SF165">
    <property type="entry name" value="ANKYRIN REPEAT-CONTAINING PROTEIN-RELATED"/>
    <property type="match status" value="1"/>
</dbReference>
<evidence type="ECO:0000256" key="11">
    <source>
        <dbReference type="SAM" id="MobiDB-lite"/>
    </source>
</evidence>
<keyword evidence="7" id="KW-0406">Ion transport</keyword>
<keyword evidence="6 10" id="KW-0040">ANK repeat</keyword>
<feature type="repeat" description="ANK" evidence="10">
    <location>
        <begin position="379"/>
        <end position="411"/>
    </location>
</feature>
<feature type="repeat" description="ANK" evidence="10">
    <location>
        <begin position="962"/>
        <end position="986"/>
    </location>
</feature>
<feature type="repeat" description="ANK" evidence="10">
    <location>
        <begin position="313"/>
        <end position="345"/>
    </location>
</feature>
<comment type="subcellular location">
    <subcellularLocation>
        <location evidence="1">Membrane</location>
        <topology evidence="1">Multi-pass membrane protein</topology>
    </subcellularLocation>
</comment>
<dbReference type="RefSeq" id="XP_022089540.1">
    <property type="nucleotide sequence ID" value="XM_022233848.1"/>
</dbReference>
<evidence type="ECO:0000256" key="1">
    <source>
        <dbReference type="ARBA" id="ARBA00004141"/>
    </source>
</evidence>
<feature type="region of interest" description="Disordered" evidence="11">
    <location>
        <begin position="1637"/>
        <end position="1670"/>
    </location>
</feature>
<feature type="transmembrane region" description="Helical" evidence="12">
    <location>
        <begin position="1395"/>
        <end position="1414"/>
    </location>
</feature>
<evidence type="ECO:0000256" key="6">
    <source>
        <dbReference type="ARBA" id="ARBA00023043"/>
    </source>
</evidence>
<dbReference type="GO" id="GO:0005262">
    <property type="term" value="F:calcium channel activity"/>
    <property type="evidence" value="ECO:0007669"/>
    <property type="project" value="InterPro"/>
</dbReference>
<feature type="transmembrane region" description="Helical" evidence="12">
    <location>
        <begin position="1219"/>
        <end position="1245"/>
    </location>
</feature>
<feature type="repeat" description="ANK" evidence="10">
    <location>
        <begin position="743"/>
        <end position="775"/>
    </location>
</feature>
<feature type="repeat" description="ANK" evidence="10">
    <location>
        <begin position="671"/>
        <end position="692"/>
    </location>
</feature>
<feature type="repeat" description="ANK" evidence="10">
    <location>
        <begin position="1029"/>
        <end position="1061"/>
    </location>
</feature>
<feature type="repeat" description="ANK" evidence="10">
    <location>
        <begin position="447"/>
        <end position="479"/>
    </location>
</feature>
<feature type="repeat" description="ANK" evidence="10">
    <location>
        <begin position="523"/>
        <end position="564"/>
    </location>
</feature>
<dbReference type="RefSeq" id="XP_022089541.1">
    <property type="nucleotide sequence ID" value="XM_022233849.1"/>
</dbReference>
<keyword evidence="3 12" id="KW-0812">Transmembrane</keyword>
<evidence type="ECO:0000256" key="2">
    <source>
        <dbReference type="ARBA" id="ARBA00022448"/>
    </source>
</evidence>
<dbReference type="GeneID" id="110978677"/>
<keyword evidence="2" id="KW-0813">Transport</keyword>
<feature type="repeat" description="ANK" evidence="10">
    <location>
        <begin position="413"/>
        <end position="446"/>
    </location>
</feature>
<keyword evidence="4" id="KW-0677">Repeat</keyword>
<feature type="transmembrane region" description="Helical" evidence="12">
    <location>
        <begin position="1321"/>
        <end position="1344"/>
    </location>
</feature>
<dbReference type="PANTHER" id="PTHR24198">
    <property type="entry name" value="ANKYRIN REPEAT AND PROTEIN KINASE DOMAIN-CONTAINING PROTEIN"/>
    <property type="match status" value="1"/>
</dbReference>
<feature type="repeat" description="ANK" evidence="10">
    <location>
        <begin position="705"/>
        <end position="737"/>
    </location>
</feature>
<feature type="repeat" description="ANK" evidence="10">
    <location>
        <begin position="73"/>
        <end position="105"/>
    </location>
</feature>
<keyword evidence="14" id="KW-1185">Reference proteome</keyword>
<evidence type="ECO:0000256" key="10">
    <source>
        <dbReference type="PROSITE-ProRule" id="PRU00023"/>
    </source>
</evidence>
<proteinExistence type="predicted"/>
<dbReference type="SUPFAM" id="SSF48403">
    <property type="entry name" value="Ankyrin repeat"/>
    <property type="match status" value="5"/>
</dbReference>
<dbReference type="GO" id="GO:0016020">
    <property type="term" value="C:membrane"/>
    <property type="evidence" value="ECO:0007669"/>
    <property type="project" value="UniProtKB-SubCell"/>
</dbReference>
<feature type="transmembrane region" description="Helical" evidence="12">
    <location>
        <begin position="1257"/>
        <end position="1281"/>
    </location>
</feature>
<feature type="repeat" description="ANK" evidence="10">
    <location>
        <begin position="279"/>
        <end position="302"/>
    </location>
</feature>
<dbReference type="PRINTS" id="PR01097">
    <property type="entry name" value="TRNSRECEPTRP"/>
</dbReference>
<feature type="repeat" description="ANK" evidence="10">
    <location>
        <begin position="213"/>
        <end position="245"/>
    </location>
</feature>
<feature type="repeat" description="ANK" evidence="10">
    <location>
        <begin position="638"/>
        <end position="670"/>
    </location>
</feature>
<dbReference type="Proteomes" id="UP000694845">
    <property type="component" value="Unplaced"/>
</dbReference>
<name>A0A8B7YD04_ACAPL</name>
<dbReference type="KEGG" id="aplc:110978677"/>
<feature type="repeat" description="ANK" evidence="10">
    <location>
        <begin position="927"/>
        <end position="949"/>
    </location>
</feature>
<feature type="region of interest" description="Disordered" evidence="11">
    <location>
        <begin position="1"/>
        <end position="30"/>
    </location>
</feature>
<evidence type="ECO:0000313" key="16">
    <source>
        <dbReference type="RefSeq" id="XP_022089541.1"/>
    </source>
</evidence>
<feature type="repeat" description="ANK" evidence="10">
    <location>
        <begin position="996"/>
        <end position="1028"/>
    </location>
</feature>
<feature type="transmembrane region" description="Helical" evidence="12">
    <location>
        <begin position="1293"/>
        <end position="1309"/>
    </location>
</feature>
<feature type="transmembrane region" description="Helical" evidence="12">
    <location>
        <begin position="1359"/>
        <end position="1388"/>
    </location>
</feature>
<feature type="domain" description="Ion transport" evidence="13">
    <location>
        <begin position="1266"/>
        <end position="1505"/>
    </location>
</feature>
<evidence type="ECO:0000313" key="14">
    <source>
        <dbReference type="Proteomes" id="UP000694845"/>
    </source>
</evidence>
<dbReference type="Pfam" id="PF12796">
    <property type="entry name" value="Ank_2"/>
    <property type="match status" value="10"/>
</dbReference>
<sequence>MSDSASIAGSSVASSVSSGHVPPGSAGGVIQQGLGTNGRLLLLSLRGEWGTAETLLRNAEKGDPEINRQDEETGVTPFMLAVKDNKIVVAERLIDLGVHINARAKDGRSAIHYAAASAKDEITKLLISKRADTTLVGGPASQLALHMAASRTSGGLLQVQQLLKTSGKDSRLAKDANGCIPLFLAVESGNISVARELLTHQREEQLRTVKADTGDTPLHAACRRKDPDLIKLLVECGGSVNVQNDEGHSPLHIAAWVGDETTMKYFYLAKADANILDKLDRSPVHIAAENGHTNIVELLVDKFKANVSARTKDGSTLMHVASQCGHPETALMFLKKGVPLHMPNKAGAVCLHAAAKRGHMAVVKALLQKGALVDAKTKDSYTALHIAVQHCKPLVVQTLLGHGAQVQLKGGKAEETPLHIAARIKEGEKVAEMLLKSGADVNAAMANGETAMHTAARHGHLLMVQALLEEGGDPVCQSKSGENPLHIAVRRSHYPIVKEIIQFLHNEMSRLDAVMAVNEQSTEGETPLHYAAEITKEMIHYSGEDTDIMQLLLQYDADINLITKLTQESSLHYCARAGNNNIMLKMVNHLGPNRTQLAVNRQSKNGWSPLLVASEEGHVEIVKLLLQSNARVDVFDEHGKAALHLAAENGHREVADILLWHKAFVNAKSKLGITPLHLGAQNGHNELVKLLICTHSATIDALSLAKKTPLHLAAQSGQLEVCETLLKLKSDPNSSDMLRVDNHGQTPLHLAAKNDHAEIVKLFLKHKPELVTMANSDGSTCGHIAASKGSVAVIKELLRFNKIGVCTAKNKTNDSTALHLAAAGGHKDVVSVLIDNGASPTEENADGMTAIHLAAKNGHVGVLESLKGKVSWKAPSVKTGLTALHIAAHYGQSDFVREMLTKVPATIRSESPASMPGDLKEISIHDHGLTPLHLAAQSGHEGLVRLLLNSPGVQPDVPTQEQGTIPLHLASQSGHTAVVGLLLSKSTTQLHVKDKRGRTGLHLAAANGHYDMASLLLGQGSDINAFDKNGWTPLHFAAKAGFLNVVTHLVESGGSPKFETKDGRVAICYAAAANHLAVLSYLMKKEHNTQHLMEDRKFVFDLMVCGRYNNNESIQEFILRSPAPINTAAKLSKNFRQQSAREKERARDLTEASAFCECMAVDLLSVSASTSSAGHLLRSVDSRGITFLDVLIECEDKEVVAHPSVQRYLSDLWMGNLTWASWQILLLFLVFIILPPIWVFFSLPLKLRFNKLPIIKFMGYLVSHIYLIILLILTTVITPFIEEFIRTKSLVPNWYEWLLLVWLTGLLVSEITNPGDRQGLGYIRVVTLAFSSVACIIHIAAIPFSDDTKLYMIYARNQFFAWCLLFTFAGLLEFLSFHHLFGPWAIIIRDLMKDLVRFMVILLIFLVGFMLHLSAVYQPVTEQTPEMANSTDSIQTPIDTFVVLFFSLFGLVEPGDLPPTIRSPPFTTVLVKFVFGTYLIVTLIVLINLLIAMMSDTYQRIQAQSDTEWKFGRAKLIRQMNKSSATPAPLNILTKLVTYCKAAYKHKCKVCSAQARDYINENEEMDAISDARSIDIFGHHTHWLRNVVRRNTQVAPDGGFLRAGNGNGPTRIEEVLDWDKVVRRYLVIKGLEEDPKLKEEPGLDDESRTGNANNTAVNKADGTKNANHVV</sequence>
<dbReference type="PROSITE" id="PS50088">
    <property type="entry name" value="ANK_REPEAT"/>
    <property type="match status" value="24"/>
</dbReference>
<feature type="repeat" description="ANK" evidence="10">
    <location>
        <begin position="879"/>
        <end position="912"/>
    </location>
</feature>
<dbReference type="InterPro" id="IPR002153">
    <property type="entry name" value="TRPC_channel"/>
</dbReference>
<dbReference type="InterPro" id="IPR036770">
    <property type="entry name" value="Ankyrin_rpt-contain_sf"/>
</dbReference>
<evidence type="ECO:0000259" key="13">
    <source>
        <dbReference type="Pfam" id="PF00520"/>
    </source>
</evidence>
<evidence type="ECO:0000256" key="9">
    <source>
        <dbReference type="ARBA" id="ARBA00023303"/>
    </source>
</evidence>
<keyword evidence="8 12" id="KW-0472">Membrane</keyword>
<feature type="repeat" description="ANK" evidence="10">
    <location>
        <begin position="346"/>
        <end position="378"/>
    </location>
</feature>
<feature type="repeat" description="ANK" evidence="10">
    <location>
        <begin position="246"/>
        <end position="278"/>
    </location>
</feature>
<evidence type="ECO:0000313" key="15">
    <source>
        <dbReference type="RefSeq" id="XP_022089540.1"/>
    </source>
</evidence>
<feature type="compositionally biased region" description="Low complexity" evidence="11">
    <location>
        <begin position="1"/>
        <end position="24"/>
    </location>
</feature>
<evidence type="ECO:0000256" key="4">
    <source>
        <dbReference type="ARBA" id="ARBA00022737"/>
    </source>
</evidence>
<evidence type="ECO:0000256" key="8">
    <source>
        <dbReference type="ARBA" id="ARBA00023136"/>
    </source>
</evidence>
<dbReference type="InterPro" id="IPR002110">
    <property type="entry name" value="Ankyrin_rpt"/>
</dbReference>
<gene>
    <name evidence="15 16" type="primary">LOC110978677</name>
</gene>
<evidence type="ECO:0000256" key="7">
    <source>
        <dbReference type="ARBA" id="ARBA00023065"/>
    </source>
</evidence>
<feature type="repeat" description="ANK" evidence="10">
    <location>
        <begin position="846"/>
        <end position="866"/>
    </location>
</feature>
<dbReference type="Pfam" id="PF00520">
    <property type="entry name" value="Ion_trans"/>
    <property type="match status" value="1"/>
</dbReference>
<keyword evidence="9" id="KW-0407">Ion channel</keyword>
<feature type="repeat" description="ANK" evidence="10">
    <location>
        <begin position="605"/>
        <end position="637"/>
    </location>
</feature>
<reference evidence="15 16" key="1">
    <citation type="submission" date="2025-04" db="UniProtKB">
        <authorList>
            <consortium name="RefSeq"/>
        </authorList>
    </citation>
    <scope>IDENTIFICATION</scope>
</reference>
<accession>A0A8B7YD04</accession>
<feature type="repeat" description="ANK" evidence="10">
    <location>
        <begin position="480"/>
        <end position="502"/>
    </location>
</feature>
<feature type="transmembrane region" description="Helical" evidence="12">
    <location>
        <begin position="1473"/>
        <end position="1494"/>
    </location>
</feature>
<evidence type="ECO:0000256" key="5">
    <source>
        <dbReference type="ARBA" id="ARBA00022989"/>
    </source>
</evidence>
<dbReference type="InterPro" id="IPR005821">
    <property type="entry name" value="Ion_trans_dom"/>
</dbReference>
<dbReference type="SMART" id="SM00248">
    <property type="entry name" value="ANK"/>
    <property type="match status" value="29"/>
</dbReference>
<feature type="repeat" description="ANK" evidence="10">
    <location>
        <begin position="106"/>
        <end position="138"/>
    </location>
</feature>
<keyword evidence="5 12" id="KW-1133">Transmembrane helix</keyword>
<evidence type="ECO:0000256" key="12">
    <source>
        <dbReference type="SAM" id="Phobius"/>
    </source>
</evidence>
<dbReference type="Pfam" id="PF13857">
    <property type="entry name" value="Ank_5"/>
    <property type="match status" value="1"/>
</dbReference>
<dbReference type="OrthoDB" id="195446at2759"/>
<evidence type="ECO:0000256" key="3">
    <source>
        <dbReference type="ARBA" id="ARBA00022692"/>
    </source>
</evidence>
<dbReference type="Pfam" id="PF00023">
    <property type="entry name" value="Ank"/>
    <property type="match status" value="1"/>
</dbReference>
<protein>
    <submittedName>
        <fullName evidence="15 16">Serine/threonine-protein phosphatase 6 regulatory ankyrin repeat subunit A-like isoform X1</fullName>
    </submittedName>
</protein>
<dbReference type="PRINTS" id="PR01415">
    <property type="entry name" value="ANKYRIN"/>
</dbReference>
<dbReference type="PROSITE" id="PS50297">
    <property type="entry name" value="ANK_REP_REGION"/>
    <property type="match status" value="23"/>
</dbReference>